<name>A0A918IUH6_9FLAO</name>
<evidence type="ECO:0000313" key="2">
    <source>
        <dbReference type="Proteomes" id="UP000634668"/>
    </source>
</evidence>
<gene>
    <name evidence="1" type="ORF">GCM10007383_15460</name>
</gene>
<dbReference type="PROSITE" id="PS51257">
    <property type="entry name" value="PROKAR_LIPOPROTEIN"/>
    <property type="match status" value="1"/>
</dbReference>
<organism evidence="1 2">
    <name type="scientific">Arenibacter certesii</name>
    <dbReference type="NCBI Taxonomy" id="228955"/>
    <lineage>
        <taxon>Bacteria</taxon>
        <taxon>Pseudomonadati</taxon>
        <taxon>Bacteroidota</taxon>
        <taxon>Flavobacteriia</taxon>
        <taxon>Flavobacteriales</taxon>
        <taxon>Flavobacteriaceae</taxon>
        <taxon>Arenibacter</taxon>
    </lineage>
</organism>
<dbReference type="RefSeq" id="WP_026812742.1">
    <property type="nucleotide sequence ID" value="NZ_BMWP01000008.1"/>
</dbReference>
<dbReference type="Proteomes" id="UP000634668">
    <property type="component" value="Unassembled WGS sequence"/>
</dbReference>
<keyword evidence="2" id="KW-1185">Reference proteome</keyword>
<comment type="caution">
    <text evidence="1">The sequence shown here is derived from an EMBL/GenBank/DDBJ whole genome shotgun (WGS) entry which is preliminary data.</text>
</comment>
<evidence type="ECO:0008006" key="3">
    <source>
        <dbReference type="Google" id="ProtNLM"/>
    </source>
</evidence>
<reference evidence="1" key="2">
    <citation type="submission" date="2020-09" db="EMBL/GenBank/DDBJ databases">
        <authorList>
            <person name="Sun Q."/>
            <person name="Kim S."/>
        </authorList>
    </citation>
    <scope>NUCLEOTIDE SEQUENCE</scope>
    <source>
        <strain evidence="1">KCTC 12113</strain>
    </source>
</reference>
<dbReference type="EMBL" id="BMWP01000008">
    <property type="protein sequence ID" value="GGW31122.1"/>
    <property type="molecule type" value="Genomic_DNA"/>
</dbReference>
<proteinExistence type="predicted"/>
<dbReference type="AlphaFoldDB" id="A0A918IUH6"/>
<evidence type="ECO:0000313" key="1">
    <source>
        <dbReference type="EMBL" id="GGW31122.1"/>
    </source>
</evidence>
<reference evidence="1" key="1">
    <citation type="journal article" date="2014" name="Int. J. Syst. Evol. Microbiol.">
        <title>Complete genome sequence of Corynebacterium casei LMG S-19264T (=DSM 44701T), isolated from a smear-ripened cheese.</title>
        <authorList>
            <consortium name="US DOE Joint Genome Institute (JGI-PGF)"/>
            <person name="Walter F."/>
            <person name="Albersmeier A."/>
            <person name="Kalinowski J."/>
            <person name="Ruckert C."/>
        </authorList>
    </citation>
    <scope>NUCLEOTIDE SEQUENCE</scope>
    <source>
        <strain evidence="1">KCTC 12113</strain>
    </source>
</reference>
<protein>
    <recommendedName>
        <fullName evidence="3">Lipocalin-like domain-containing protein</fullName>
    </recommendedName>
</protein>
<accession>A0A918IUH6</accession>
<sequence length="138" mass="16447">MRNLYYLIFFLIFSACKQEIGWEQIPHLNGYWEIEKVSFPNGSEKIYTVNTTIDYIEVTDKKGYRKKVQPTFLGTYDTSNDAEYFTLIEKNGSIDMYYKNQLSEWGEKIISLDENNFSTVNKEQITYHYKRFTPINLD</sequence>